<dbReference type="GO" id="GO:0003700">
    <property type="term" value="F:DNA-binding transcription factor activity"/>
    <property type="evidence" value="ECO:0007669"/>
    <property type="project" value="InterPro"/>
</dbReference>
<dbReference type="GO" id="GO:0000976">
    <property type="term" value="F:transcription cis-regulatory region binding"/>
    <property type="evidence" value="ECO:0007669"/>
    <property type="project" value="UniProtKB-ARBA"/>
</dbReference>
<evidence type="ECO:0000256" key="1">
    <source>
        <dbReference type="ARBA" id="ARBA00004123"/>
    </source>
</evidence>
<dbReference type="InterPro" id="IPR051758">
    <property type="entry name" value="ERF/AP2-like"/>
</dbReference>
<dbReference type="InterPro" id="IPR016177">
    <property type="entry name" value="DNA-bd_dom_sf"/>
</dbReference>
<keyword evidence="7" id="KW-0539">Nucleus</keyword>
<sequence>MAPTHTQHVQARPRLLRPQAGLAPRAQPMKTAAAAPASVKLYRGVRQRHGCKWVAEIRLPRNRTRLWLGTFDTAEEAAHAYDQAACRLHGDAARLNFPDKAASSRPPLNAAVDAKLQQEEEEVVAEVVEALRIDRKREKKIKVGGAEDLDMGLEEAGAQTANSTHLIQVMESYFEGLFTSEVFDTDQALLQKVQPKICCMLGQKLGLHSHGRAW</sequence>
<evidence type="ECO:0000256" key="3">
    <source>
        <dbReference type="ARBA" id="ARBA00023015"/>
    </source>
</evidence>
<protein>
    <submittedName>
        <fullName evidence="9">Ethylene-responsive transcription factor RAP2-13</fullName>
    </submittedName>
</protein>
<dbReference type="PANTHER" id="PTHR31657">
    <property type="entry name" value="ETHYLENE-RESPONSIVE TRANSCRIPTION FACTOR ERF061"/>
    <property type="match status" value="1"/>
</dbReference>
<dbReference type="SMART" id="SM00380">
    <property type="entry name" value="AP2"/>
    <property type="match status" value="1"/>
</dbReference>
<dbReference type="AlphaFoldDB" id="M8B2Q7"/>
<keyword evidence="3" id="KW-0805">Transcription regulation</keyword>
<comment type="subcellular location">
    <subcellularLocation>
        <location evidence="1">Nucleus</location>
    </subcellularLocation>
</comment>
<keyword evidence="2" id="KW-0936">Ethylene signaling pathway</keyword>
<proteinExistence type="inferred from homology"/>
<dbReference type="FunFam" id="3.30.730.10:FF:000001">
    <property type="entry name" value="Ethylene-responsive transcription factor 2"/>
    <property type="match status" value="1"/>
</dbReference>
<gene>
    <name evidence="9" type="ORF">TRIUR3_04409</name>
</gene>
<comment type="similarity">
    <text evidence="8">Belongs to the AP2/ERF transcription factor family. ERF subfamily.</text>
</comment>
<dbReference type="InterPro" id="IPR036955">
    <property type="entry name" value="AP2/ERF_dom_sf"/>
</dbReference>
<keyword evidence="5" id="KW-0010">Activator</keyword>
<evidence type="ECO:0000256" key="6">
    <source>
        <dbReference type="ARBA" id="ARBA00023163"/>
    </source>
</evidence>
<dbReference type="CDD" id="cd00018">
    <property type="entry name" value="AP2"/>
    <property type="match status" value="1"/>
</dbReference>
<dbReference type="PROSITE" id="PS51032">
    <property type="entry name" value="AP2_ERF"/>
    <property type="match status" value="1"/>
</dbReference>
<dbReference type="GO" id="GO:0005634">
    <property type="term" value="C:nucleus"/>
    <property type="evidence" value="ECO:0007669"/>
    <property type="project" value="UniProtKB-SubCell"/>
</dbReference>
<dbReference type="InterPro" id="IPR001471">
    <property type="entry name" value="AP2/ERF_dom"/>
</dbReference>
<keyword evidence="6" id="KW-0804">Transcription</keyword>
<dbReference type="Pfam" id="PF00847">
    <property type="entry name" value="AP2"/>
    <property type="match status" value="1"/>
</dbReference>
<dbReference type="STRING" id="4572.M8B2Q7"/>
<name>M8B2Q7_TRIUA</name>
<dbReference type="SUPFAM" id="SSF54171">
    <property type="entry name" value="DNA-binding domain"/>
    <property type="match status" value="1"/>
</dbReference>
<evidence type="ECO:0000313" key="9">
    <source>
        <dbReference type="EMBL" id="EMS67859.1"/>
    </source>
</evidence>
<dbReference type="Gene3D" id="3.30.730.10">
    <property type="entry name" value="AP2/ERF domain"/>
    <property type="match status" value="1"/>
</dbReference>
<organism evidence="9">
    <name type="scientific">Triticum urartu</name>
    <name type="common">Red wild einkorn</name>
    <name type="synonym">Crithodium urartu</name>
    <dbReference type="NCBI Taxonomy" id="4572"/>
    <lineage>
        <taxon>Eukaryota</taxon>
        <taxon>Viridiplantae</taxon>
        <taxon>Streptophyta</taxon>
        <taxon>Embryophyta</taxon>
        <taxon>Tracheophyta</taxon>
        <taxon>Spermatophyta</taxon>
        <taxon>Magnoliopsida</taxon>
        <taxon>Liliopsida</taxon>
        <taxon>Poales</taxon>
        <taxon>Poaceae</taxon>
        <taxon>BOP clade</taxon>
        <taxon>Pooideae</taxon>
        <taxon>Triticodae</taxon>
        <taxon>Triticeae</taxon>
        <taxon>Triticinae</taxon>
        <taxon>Triticum</taxon>
    </lineage>
</organism>
<evidence type="ECO:0000256" key="8">
    <source>
        <dbReference type="ARBA" id="ARBA00024343"/>
    </source>
</evidence>
<reference evidence="9" key="1">
    <citation type="journal article" date="2013" name="Nature">
        <title>Draft genome of the wheat A-genome progenitor Triticum urartu.</title>
        <authorList>
            <person name="Ling H.Q."/>
            <person name="Zhao S."/>
            <person name="Liu D."/>
            <person name="Wang J."/>
            <person name="Sun H."/>
            <person name="Zhang C."/>
            <person name="Fan H."/>
            <person name="Li D."/>
            <person name="Dong L."/>
            <person name="Tao Y."/>
            <person name="Gao C."/>
            <person name="Wu H."/>
            <person name="Li Y."/>
            <person name="Cui Y."/>
            <person name="Guo X."/>
            <person name="Zheng S."/>
            <person name="Wang B."/>
            <person name="Yu K."/>
            <person name="Liang Q."/>
            <person name="Yang W."/>
            <person name="Lou X."/>
            <person name="Chen J."/>
            <person name="Feng M."/>
            <person name="Jian J."/>
            <person name="Zhang X."/>
            <person name="Luo G."/>
            <person name="Jiang Y."/>
            <person name="Liu J."/>
            <person name="Wang Z."/>
            <person name="Sha Y."/>
            <person name="Zhang B."/>
            <person name="Wu H."/>
            <person name="Tang D."/>
            <person name="Shen Q."/>
            <person name="Xue P."/>
            <person name="Zou S."/>
            <person name="Wang X."/>
            <person name="Liu X."/>
            <person name="Wang F."/>
            <person name="Yang Y."/>
            <person name="An X."/>
            <person name="Dong Z."/>
            <person name="Zhang K."/>
            <person name="Zhang X."/>
            <person name="Luo M.C."/>
            <person name="Dvorak J."/>
            <person name="Tong Y."/>
            <person name="Wang J."/>
            <person name="Yang H."/>
            <person name="Li Z."/>
            <person name="Wang D."/>
            <person name="Zhang A."/>
            <person name="Wang J."/>
        </authorList>
    </citation>
    <scope>NUCLEOTIDE SEQUENCE</scope>
</reference>
<dbReference type="GO" id="GO:0009873">
    <property type="term" value="P:ethylene-activated signaling pathway"/>
    <property type="evidence" value="ECO:0007669"/>
    <property type="project" value="UniProtKB-KW"/>
</dbReference>
<dbReference type="PANTHER" id="PTHR31657:SF82">
    <property type="entry name" value="AP DOMAIN DRE BINDING FACTOR"/>
    <property type="match status" value="1"/>
</dbReference>
<evidence type="ECO:0000256" key="7">
    <source>
        <dbReference type="ARBA" id="ARBA00023242"/>
    </source>
</evidence>
<dbReference type="EMBL" id="KD013910">
    <property type="protein sequence ID" value="EMS67859.1"/>
    <property type="molecule type" value="Genomic_DNA"/>
</dbReference>
<dbReference type="PRINTS" id="PR00367">
    <property type="entry name" value="ETHRSPELEMNT"/>
</dbReference>
<evidence type="ECO:0000256" key="2">
    <source>
        <dbReference type="ARBA" id="ARBA00022745"/>
    </source>
</evidence>
<accession>M8B2Q7</accession>
<evidence type="ECO:0000256" key="5">
    <source>
        <dbReference type="ARBA" id="ARBA00023159"/>
    </source>
</evidence>
<keyword evidence="4" id="KW-0238">DNA-binding</keyword>
<evidence type="ECO:0000256" key="4">
    <source>
        <dbReference type="ARBA" id="ARBA00023125"/>
    </source>
</evidence>